<dbReference type="EMBL" id="CP003468">
    <property type="protein sequence ID" value="AGS06698.1"/>
    <property type="molecule type" value="Genomic_DNA"/>
</dbReference>
<dbReference type="Proteomes" id="UP000015216">
    <property type="component" value="Chromosome"/>
</dbReference>
<dbReference type="RefSeq" id="WP_020915273.1">
    <property type="nucleotide sequence ID" value="NC_021885.1"/>
</dbReference>
<dbReference type="InterPro" id="IPR047657">
    <property type="entry name" value="PmbA"/>
</dbReference>
<dbReference type="GO" id="GO:0008237">
    <property type="term" value="F:metallopeptidase activity"/>
    <property type="evidence" value="ECO:0007669"/>
    <property type="project" value="InterPro"/>
</dbReference>
<dbReference type="GO" id="GO:0005829">
    <property type="term" value="C:cytosol"/>
    <property type="evidence" value="ECO:0007669"/>
    <property type="project" value="TreeGrafter"/>
</dbReference>
<name>S5RP94_9PROT</name>
<dbReference type="Pfam" id="PF19289">
    <property type="entry name" value="PmbA_TldD_3rd"/>
    <property type="match status" value="1"/>
</dbReference>
<dbReference type="PANTHER" id="PTHR43421">
    <property type="entry name" value="METALLOPROTEASE PMBA"/>
    <property type="match status" value="1"/>
</dbReference>
<dbReference type="PATRIC" id="fig|669502.6.peg.1"/>
<dbReference type="PANTHER" id="PTHR43421:SF1">
    <property type="entry name" value="METALLOPROTEASE PMBA"/>
    <property type="match status" value="1"/>
</dbReference>
<organism evidence="5 6">
    <name type="scientific">Candidatus Profftella armatura</name>
    <dbReference type="NCBI Taxonomy" id="669502"/>
    <lineage>
        <taxon>Bacteria</taxon>
        <taxon>Pseudomonadati</taxon>
        <taxon>Pseudomonadota</taxon>
        <taxon>Betaproteobacteria</taxon>
        <taxon>Candidatus Profftella</taxon>
    </lineage>
</organism>
<dbReference type="KEGG" id="ssdc:SSDC_00005"/>
<accession>S5RP94</accession>
<dbReference type="GeneID" id="301552865"/>
<dbReference type="SUPFAM" id="SSF111283">
    <property type="entry name" value="Putative modulator of DNA gyrase, PmbA/TldD"/>
    <property type="match status" value="1"/>
</dbReference>
<dbReference type="HOGENOM" id="CLU_026425_0_0_4"/>
<proteinExistence type="inferred from homology"/>
<feature type="domain" description="Metalloprotease TldD/E central" evidence="4">
    <location>
        <begin position="133"/>
        <end position="239"/>
    </location>
</feature>
<evidence type="ECO:0000256" key="1">
    <source>
        <dbReference type="ARBA" id="ARBA00005836"/>
    </source>
</evidence>
<comment type="similarity">
    <text evidence="1">Belongs to the peptidase U62 family.</text>
</comment>
<dbReference type="InterPro" id="IPR035068">
    <property type="entry name" value="TldD/PmbA_N"/>
</dbReference>
<protein>
    <submittedName>
        <fullName evidence="5">Zn-dependent protease</fullName>
    </submittedName>
</protein>
<evidence type="ECO:0000259" key="3">
    <source>
        <dbReference type="Pfam" id="PF19289"/>
    </source>
</evidence>
<dbReference type="InterPro" id="IPR036059">
    <property type="entry name" value="TldD/PmbA_sf"/>
</dbReference>
<dbReference type="InterPro" id="IPR045570">
    <property type="entry name" value="Metalloprtase-TldD/E_cen_dom"/>
</dbReference>
<evidence type="ECO:0000313" key="6">
    <source>
        <dbReference type="Proteomes" id="UP000015216"/>
    </source>
</evidence>
<dbReference type="AlphaFoldDB" id="S5RP94"/>
<evidence type="ECO:0000313" key="5">
    <source>
        <dbReference type="EMBL" id="AGS06698.1"/>
    </source>
</evidence>
<keyword evidence="5" id="KW-0645">Protease</keyword>
<dbReference type="InterPro" id="IPR002510">
    <property type="entry name" value="Metalloprtase-TldD/E_N"/>
</dbReference>
<dbReference type="Pfam" id="PF01523">
    <property type="entry name" value="PmbA_TldD_1st"/>
    <property type="match status" value="1"/>
</dbReference>
<dbReference type="Gene3D" id="3.30.2290.10">
    <property type="entry name" value="PmbA/TldD superfamily"/>
    <property type="match status" value="1"/>
</dbReference>
<dbReference type="eggNOG" id="COG0312">
    <property type="taxonomic scope" value="Bacteria"/>
</dbReference>
<feature type="domain" description="Metalloprotease TldD/E C-terminal" evidence="3">
    <location>
        <begin position="246"/>
        <end position="458"/>
    </location>
</feature>
<sequence length="459" mass="51415">MEQLIKNRSKFIYSKSEFQQLAQDMLNYAKKIGASHSSIEFNEGNGFSVFVRKGKIDVIEQNNDKNMNVIIYIQDGKKMFYGNSSTSDFCKKSLYDTINAAYNIARFTASDNFAGLPDENTLEMNPLDFKLYTPWFLSIDDAKLIAYRCENEAFNFNSLIVNNENTGVTTQQSHFLLANSHGFMSGYPFSKHIISISPIAIKGKEMQRDNWYSSNSDPKKLDQPEIIGFYAAKRTISRLKAKKISTRKCPVLFEAPLAFELLNIFARLISGNSLYRKSTFLVDSLGKKIFSSHIQIIEDPHILGSFGSSSFDNEGVKTQKRLVVKNGIIQGYFLSTYSAKKLGMKTTGNSGGAHHLIIISNKTKSSDNLKEMLKKMNTGLLVTELMGDGINYITGDYSKGAFGYWIENGKIQYSVEEITISGKLQNMFKQIVAIGSDVLTRNSNTSGSILIENMIIAGK</sequence>
<dbReference type="InterPro" id="IPR045569">
    <property type="entry name" value="Metalloprtase-TldD/E_C"/>
</dbReference>
<feature type="domain" description="Metalloprotease TldD/E N-terminal" evidence="2">
    <location>
        <begin position="41"/>
        <end position="105"/>
    </location>
</feature>
<evidence type="ECO:0000259" key="4">
    <source>
        <dbReference type="Pfam" id="PF19290"/>
    </source>
</evidence>
<evidence type="ECO:0000259" key="2">
    <source>
        <dbReference type="Pfam" id="PF01523"/>
    </source>
</evidence>
<keyword evidence="5" id="KW-0378">Hydrolase</keyword>
<keyword evidence="6" id="KW-1185">Reference proteome</keyword>
<dbReference type="GO" id="GO:0006508">
    <property type="term" value="P:proteolysis"/>
    <property type="evidence" value="ECO:0007669"/>
    <property type="project" value="UniProtKB-KW"/>
</dbReference>
<dbReference type="Pfam" id="PF19290">
    <property type="entry name" value="PmbA_TldD_2nd"/>
    <property type="match status" value="1"/>
</dbReference>
<reference evidence="5 6" key="1">
    <citation type="journal article" date="2013" name="Curr. Biol.">
        <title>Defensive bacteriome symbiont with a drastically reduced genome.</title>
        <authorList>
            <person name="Nakabachi A."/>
            <person name="Ueoka R."/>
            <person name="Oshima K."/>
            <person name="Teta R."/>
            <person name="Mangoni A."/>
            <person name="Gurgui M."/>
            <person name="Oldham N.J."/>
            <person name="van Echten-Deckert G."/>
            <person name="Okamura K."/>
            <person name="Yamamoto K."/>
            <person name="Inoue H."/>
            <person name="Ohkuma M."/>
            <person name="Hongoh Y."/>
            <person name="Miyagishima S.Y."/>
            <person name="Hattori M."/>
            <person name="Piel J."/>
            <person name="Fukatsu T."/>
        </authorList>
    </citation>
    <scope>NUCLEOTIDE SEQUENCE [LARGE SCALE GENOMIC DNA]</scope>
    <source>
        <strain evidence="5 6">DC</strain>
    </source>
</reference>
<dbReference type="OrthoDB" id="9803618at2"/>
<dbReference type="STRING" id="669502.SSDC_00005"/>
<gene>
    <name evidence="5" type="primary">pmbA</name>
    <name evidence="5" type="ORF">SSDC_00005</name>
</gene>